<dbReference type="EMBL" id="PDJJ01000001">
    <property type="protein sequence ID" value="PFG44112.1"/>
    <property type="molecule type" value="Genomic_DNA"/>
</dbReference>
<keyword evidence="3" id="KW-0012">Acyltransferase</keyword>
<keyword evidence="1" id="KW-0812">Transmembrane</keyword>
<comment type="caution">
    <text evidence="3">The sequence shown here is derived from an EMBL/GenBank/DDBJ whole genome shotgun (WGS) entry which is preliminary data.</text>
</comment>
<feature type="transmembrane region" description="Helical" evidence="1">
    <location>
        <begin position="12"/>
        <end position="45"/>
    </location>
</feature>
<organism evidence="3 4">
    <name type="scientific">Isoptericola jiangsuensis</name>
    <dbReference type="NCBI Taxonomy" id="548579"/>
    <lineage>
        <taxon>Bacteria</taxon>
        <taxon>Bacillati</taxon>
        <taxon>Actinomycetota</taxon>
        <taxon>Actinomycetes</taxon>
        <taxon>Micrococcales</taxon>
        <taxon>Promicromonosporaceae</taxon>
        <taxon>Isoptericola</taxon>
    </lineage>
</organism>
<evidence type="ECO:0000259" key="2">
    <source>
        <dbReference type="SMART" id="SM00563"/>
    </source>
</evidence>
<feature type="domain" description="Phospholipid/glycerol acyltransferase" evidence="2">
    <location>
        <begin position="135"/>
        <end position="285"/>
    </location>
</feature>
<keyword evidence="1" id="KW-1133">Transmembrane helix</keyword>
<reference evidence="3 4" key="1">
    <citation type="submission" date="2017-10" db="EMBL/GenBank/DDBJ databases">
        <title>Sequencing the genomes of 1000 actinobacteria strains.</title>
        <authorList>
            <person name="Klenk H.-P."/>
        </authorList>
    </citation>
    <scope>NUCLEOTIDE SEQUENCE [LARGE SCALE GENOMIC DNA]</scope>
    <source>
        <strain evidence="3 4">DSM 21863</strain>
    </source>
</reference>
<dbReference type="InterPro" id="IPR002123">
    <property type="entry name" value="Plipid/glycerol_acylTrfase"/>
</dbReference>
<name>A0A2A9F0N4_9MICO</name>
<dbReference type="AlphaFoldDB" id="A0A2A9F0N4"/>
<evidence type="ECO:0000256" key="1">
    <source>
        <dbReference type="SAM" id="Phobius"/>
    </source>
</evidence>
<evidence type="ECO:0000313" key="3">
    <source>
        <dbReference type="EMBL" id="PFG44112.1"/>
    </source>
</evidence>
<dbReference type="GO" id="GO:0016746">
    <property type="term" value="F:acyltransferase activity"/>
    <property type="evidence" value="ECO:0007669"/>
    <property type="project" value="UniProtKB-KW"/>
</dbReference>
<keyword evidence="3" id="KW-0808">Transferase</keyword>
<accession>A0A2A9F0N4</accession>
<dbReference type="Pfam" id="PF01553">
    <property type="entry name" value="Acyltransferase"/>
    <property type="match status" value="1"/>
</dbReference>
<keyword evidence="1" id="KW-0472">Membrane</keyword>
<proteinExistence type="predicted"/>
<feature type="transmembrane region" description="Helical" evidence="1">
    <location>
        <begin position="57"/>
        <end position="84"/>
    </location>
</feature>
<dbReference type="RefSeq" id="WP_245852445.1">
    <property type="nucleotide sequence ID" value="NZ_PDJJ01000001.1"/>
</dbReference>
<sequence>MIAPPPRWVRRVLLAPLVVALAVVMVPTALMLALVVGAALTWVLPGRLRLLRALWMAAFYVVWDAAALLALLGLWIASGCGLAARRPWYRRAHVRLARGMLAVFFWQVRWTLRLRIDVEIVDGDRSDGALVDAPLVVVSRHAGPGDSFILVDRLLGLAGRAPAVVLKDTLQWDPAVDVLLHRLPSAFVTPAARRPPGRPGARETVHRIARDLTAGDALVLFPEGGNVTPRRRAARIDALRAAGQEDLARRAEAMGNVMAPHTGGFSAALDGVPGAAVLVVAHTGLERLVTLRDIWRELPMDKTITLGGRLHRPGTLPADDVGRAAWLFDQWEVVDRWIAERTPQAESPSTRRGTKIRGSG</sequence>
<dbReference type="SMART" id="SM00563">
    <property type="entry name" value="PlsC"/>
    <property type="match status" value="1"/>
</dbReference>
<evidence type="ECO:0000313" key="4">
    <source>
        <dbReference type="Proteomes" id="UP000224130"/>
    </source>
</evidence>
<dbReference type="Proteomes" id="UP000224130">
    <property type="component" value="Unassembled WGS sequence"/>
</dbReference>
<protein>
    <submittedName>
        <fullName evidence="3">Acyltransferase-like protein</fullName>
    </submittedName>
</protein>
<gene>
    <name evidence="3" type="ORF">ATJ88_2830</name>
</gene>
<keyword evidence="4" id="KW-1185">Reference proteome</keyword>